<dbReference type="Pfam" id="PF00443">
    <property type="entry name" value="UCH"/>
    <property type="match status" value="1"/>
</dbReference>
<dbReference type="SUPFAM" id="SSF54001">
    <property type="entry name" value="Cysteine proteinases"/>
    <property type="match status" value="1"/>
</dbReference>
<keyword evidence="6" id="KW-0378">Hydrolase</keyword>
<proteinExistence type="inferred from homology"/>
<protein>
    <recommendedName>
        <fullName evidence="3">ubiquitinyl hydrolase 1</fullName>
        <ecNumber evidence="3">3.4.19.12</ecNumber>
    </recommendedName>
</protein>
<feature type="domain" description="USP" evidence="9">
    <location>
        <begin position="77"/>
        <end position="385"/>
    </location>
</feature>
<evidence type="ECO:0000256" key="6">
    <source>
        <dbReference type="ARBA" id="ARBA00022801"/>
    </source>
</evidence>
<feature type="compositionally biased region" description="Basic residues" evidence="8">
    <location>
        <begin position="25"/>
        <end position="46"/>
    </location>
</feature>
<dbReference type="FunFam" id="3.90.70.10:FF:000119">
    <property type="entry name" value="Ubiquitin specific peptidase 36"/>
    <property type="match status" value="1"/>
</dbReference>
<dbReference type="PROSITE" id="PS00973">
    <property type="entry name" value="USP_2"/>
    <property type="match status" value="1"/>
</dbReference>
<dbReference type="GeneID" id="93617538"/>
<dbReference type="Gene3D" id="3.90.70.10">
    <property type="entry name" value="Cysteine proteinases"/>
    <property type="match status" value="1"/>
</dbReference>
<dbReference type="Proteomes" id="UP000009138">
    <property type="component" value="Unassembled WGS sequence"/>
</dbReference>
<keyword evidence="4" id="KW-0645">Protease</keyword>
<evidence type="ECO:0000259" key="9">
    <source>
        <dbReference type="PROSITE" id="PS50235"/>
    </source>
</evidence>
<reference evidence="10 11" key="1">
    <citation type="journal article" date="2009" name="PLoS Genet.">
        <title>Genomic analysis of the basal lineage fungus Rhizopus oryzae reveals a whole-genome duplication.</title>
        <authorList>
            <person name="Ma L.-J."/>
            <person name="Ibrahim A.S."/>
            <person name="Skory C."/>
            <person name="Grabherr M.G."/>
            <person name="Burger G."/>
            <person name="Butler M."/>
            <person name="Elias M."/>
            <person name="Idnurm A."/>
            <person name="Lang B.F."/>
            <person name="Sone T."/>
            <person name="Abe A."/>
            <person name="Calvo S.E."/>
            <person name="Corrochano L.M."/>
            <person name="Engels R."/>
            <person name="Fu J."/>
            <person name="Hansberg W."/>
            <person name="Kim J.-M."/>
            <person name="Kodira C.D."/>
            <person name="Koehrsen M.J."/>
            <person name="Liu B."/>
            <person name="Miranda-Saavedra D."/>
            <person name="O'Leary S."/>
            <person name="Ortiz-Castellanos L."/>
            <person name="Poulter R."/>
            <person name="Rodriguez-Romero J."/>
            <person name="Ruiz-Herrera J."/>
            <person name="Shen Y.-Q."/>
            <person name="Zeng Q."/>
            <person name="Galagan J."/>
            <person name="Birren B.W."/>
            <person name="Cuomo C.A."/>
            <person name="Wickes B.L."/>
        </authorList>
    </citation>
    <scope>NUCLEOTIDE SEQUENCE [LARGE SCALE GENOMIC DNA]</scope>
    <source>
        <strain evidence="11">RA 99-880 / ATCC MYA-4621 / FGSC 9543 / NRRL 43880</strain>
    </source>
</reference>
<keyword evidence="5" id="KW-0833">Ubl conjugation pathway</keyword>
<dbReference type="InParanoid" id="I1CBN2"/>
<organism evidence="10 11">
    <name type="scientific">Rhizopus delemar (strain RA 99-880 / ATCC MYA-4621 / FGSC 9543 / NRRL 43880)</name>
    <name type="common">Mucormycosis agent</name>
    <name type="synonym">Rhizopus arrhizus var. delemar</name>
    <dbReference type="NCBI Taxonomy" id="246409"/>
    <lineage>
        <taxon>Eukaryota</taxon>
        <taxon>Fungi</taxon>
        <taxon>Fungi incertae sedis</taxon>
        <taxon>Mucoromycota</taxon>
        <taxon>Mucoromycotina</taxon>
        <taxon>Mucoromycetes</taxon>
        <taxon>Mucorales</taxon>
        <taxon>Mucorineae</taxon>
        <taxon>Rhizopodaceae</taxon>
        <taxon>Rhizopus</taxon>
    </lineage>
</organism>
<dbReference type="GO" id="GO:0005634">
    <property type="term" value="C:nucleus"/>
    <property type="evidence" value="ECO:0007669"/>
    <property type="project" value="TreeGrafter"/>
</dbReference>
<dbReference type="GO" id="GO:0005829">
    <property type="term" value="C:cytosol"/>
    <property type="evidence" value="ECO:0007669"/>
    <property type="project" value="TreeGrafter"/>
</dbReference>
<sequence length="493" mass="56238">MVLPDLQRLKSIFSRDIPISCKMSKASKQRRNEKRKAQRLAKKNNNHQRVPQPNIRPAPFDRSQLRYSWSFSRNLGPGLVNAFNTCFLNAVLCCLTYTAPLTQYLLTDNHKKNCTIHGFCGLCAMSEHVNKCFTTAKSLMRFSAISPNYFTSNLKKISSNLLLGRQEDAHEFFMFLLDAFTKSYTPLNSKLTPQEEDAGLVHTIFGGKLQSQVTCNNCKANSNSYDRFLDLSVQINGEKSIQNALSRFIEADTIDGYNCDACKQKVRAYKQMTANEVPHNLVIHLKRFEYDMYSNGMRKIHKSVKFPETLDMAPYISKEKKVQAAEYKLYAVLVHAGSSCDAGHYFAYVKNPQGGWLLINDETVHPVSINEVLSQRAYMLFYEQSSFITKSSNNCKPKQDNEIKRPLDFKLPEPAHAKKCLKREHEKEDEEEVVPVTAKKVKFDEMEYAIATEPEAWVVRPAGMPYRSLLGNQSPRTYSNAMGHISQWTIGTV</sequence>
<evidence type="ECO:0000256" key="7">
    <source>
        <dbReference type="ARBA" id="ARBA00022807"/>
    </source>
</evidence>
<comment type="similarity">
    <text evidence="2">Belongs to the peptidase C19 family.</text>
</comment>
<dbReference type="InterPro" id="IPR028889">
    <property type="entry name" value="USP"/>
</dbReference>
<dbReference type="InterPro" id="IPR038765">
    <property type="entry name" value="Papain-like_cys_pep_sf"/>
</dbReference>
<dbReference type="PANTHER" id="PTHR24006">
    <property type="entry name" value="UBIQUITIN CARBOXYL-TERMINAL HYDROLASE"/>
    <property type="match status" value="1"/>
</dbReference>
<evidence type="ECO:0000313" key="10">
    <source>
        <dbReference type="EMBL" id="EIE85862.1"/>
    </source>
</evidence>
<dbReference type="OrthoDB" id="420187at2759"/>
<evidence type="ECO:0000256" key="3">
    <source>
        <dbReference type="ARBA" id="ARBA00012759"/>
    </source>
</evidence>
<evidence type="ECO:0000256" key="4">
    <source>
        <dbReference type="ARBA" id="ARBA00022670"/>
    </source>
</evidence>
<dbReference type="FunCoup" id="I1CBN2">
    <property type="interactions" value="222"/>
</dbReference>
<dbReference type="PROSITE" id="PS50235">
    <property type="entry name" value="USP_3"/>
    <property type="match status" value="1"/>
</dbReference>
<name>I1CBN2_RHIO9</name>
<dbReference type="VEuPathDB" id="FungiDB:RO3G_10572"/>
<dbReference type="OMA" id="QQANKAW"/>
<evidence type="ECO:0000256" key="1">
    <source>
        <dbReference type="ARBA" id="ARBA00000707"/>
    </source>
</evidence>
<dbReference type="EC" id="3.4.19.12" evidence="3"/>
<dbReference type="InterPro" id="IPR001394">
    <property type="entry name" value="Peptidase_C19_UCH"/>
</dbReference>
<evidence type="ECO:0000313" key="11">
    <source>
        <dbReference type="Proteomes" id="UP000009138"/>
    </source>
</evidence>
<dbReference type="GO" id="GO:0016579">
    <property type="term" value="P:protein deubiquitination"/>
    <property type="evidence" value="ECO:0007669"/>
    <property type="project" value="InterPro"/>
</dbReference>
<dbReference type="AlphaFoldDB" id="I1CBN2"/>
<dbReference type="RefSeq" id="XP_067521258.1">
    <property type="nucleotide sequence ID" value="XM_067665157.1"/>
</dbReference>
<dbReference type="PANTHER" id="PTHR24006:SF758">
    <property type="entry name" value="UBIQUITIN CARBOXYL-TERMINAL HYDROLASE 36"/>
    <property type="match status" value="1"/>
</dbReference>
<dbReference type="GO" id="GO:0004843">
    <property type="term" value="F:cysteine-type deubiquitinase activity"/>
    <property type="evidence" value="ECO:0007669"/>
    <property type="project" value="UniProtKB-EC"/>
</dbReference>
<keyword evidence="11" id="KW-1185">Reference proteome</keyword>
<gene>
    <name evidence="10" type="ORF">RO3G_10572</name>
</gene>
<dbReference type="InterPro" id="IPR050164">
    <property type="entry name" value="Peptidase_C19"/>
</dbReference>
<dbReference type="EMBL" id="CH476739">
    <property type="protein sequence ID" value="EIE85862.1"/>
    <property type="molecule type" value="Genomic_DNA"/>
</dbReference>
<evidence type="ECO:0000256" key="8">
    <source>
        <dbReference type="SAM" id="MobiDB-lite"/>
    </source>
</evidence>
<keyword evidence="7" id="KW-0788">Thiol protease</keyword>
<evidence type="ECO:0000256" key="2">
    <source>
        <dbReference type="ARBA" id="ARBA00009085"/>
    </source>
</evidence>
<dbReference type="STRING" id="246409.I1CBN2"/>
<dbReference type="eggNOG" id="KOG1865">
    <property type="taxonomic scope" value="Eukaryota"/>
</dbReference>
<dbReference type="GO" id="GO:0006508">
    <property type="term" value="P:proteolysis"/>
    <property type="evidence" value="ECO:0007669"/>
    <property type="project" value="UniProtKB-KW"/>
</dbReference>
<evidence type="ECO:0000256" key="5">
    <source>
        <dbReference type="ARBA" id="ARBA00022786"/>
    </source>
</evidence>
<comment type="catalytic activity">
    <reaction evidence="1">
        <text>Thiol-dependent hydrolysis of ester, thioester, amide, peptide and isopeptide bonds formed by the C-terminal Gly of ubiquitin (a 76-residue protein attached to proteins as an intracellular targeting signal).</text>
        <dbReference type="EC" id="3.4.19.12"/>
    </reaction>
</comment>
<feature type="region of interest" description="Disordered" evidence="8">
    <location>
        <begin position="24"/>
        <end position="56"/>
    </location>
</feature>
<dbReference type="InterPro" id="IPR018200">
    <property type="entry name" value="USP_CS"/>
</dbReference>
<accession>I1CBN2</accession>